<feature type="region of interest" description="Disordered" evidence="1">
    <location>
        <begin position="286"/>
        <end position="319"/>
    </location>
</feature>
<dbReference type="InterPro" id="IPR055570">
    <property type="entry name" value="DUF7146"/>
</dbReference>
<gene>
    <name evidence="4" type="ORF">DJ018_10470</name>
</gene>
<proteinExistence type="predicted"/>
<comment type="caution">
    <text evidence="4">The sequence shown here is derived from an EMBL/GenBank/DDBJ whole genome shotgun (WGS) entry which is preliminary data.</text>
</comment>
<accession>A0A328AD69</accession>
<dbReference type="Proteomes" id="UP000249725">
    <property type="component" value="Unassembled WGS sequence"/>
</dbReference>
<name>A0A328AD69_9CAUL</name>
<protein>
    <submittedName>
        <fullName evidence="4">Virulence-associated protein E</fullName>
    </submittedName>
</protein>
<dbReference type="Pfam" id="PF23639">
    <property type="entry name" value="DUF7146"/>
    <property type="match status" value="1"/>
</dbReference>
<evidence type="ECO:0000313" key="5">
    <source>
        <dbReference type="Proteomes" id="UP000249725"/>
    </source>
</evidence>
<feature type="domain" description="DUF7146" evidence="3">
    <location>
        <begin position="97"/>
        <end position="198"/>
    </location>
</feature>
<feature type="domain" description="Toprim" evidence="2">
    <location>
        <begin position="206"/>
        <end position="292"/>
    </location>
</feature>
<dbReference type="AlphaFoldDB" id="A0A328AD69"/>
<sequence>MSVASLEPIVRALGGDLWAGGLRANVPAPGHGARDRSVSLLLEGGRVVIHSFGRADWRDVLRDLQARGLVDADGRLAGVSPTGAATMLPPAMLSPAGRRRTAEQLWSEGGALQGLASRHLAHRSVRTRSAALRFHPAVPAAVYAGRGRRRPALLARVQAPDGSTCAVEITYLAADGSRAALPLARKTVGVLPTGAAVRLDPPGPTLLVAEGVFSALSAGQHFGLPAWALLSAPRLPGWRPPPGVQAVLVAADRGAAGEQAAAGLVRALRADGWRARVRLPPAPFGDWNEAAAAGAGEVERGRGGASRTDGWSGPPARRP</sequence>
<evidence type="ECO:0000313" key="4">
    <source>
        <dbReference type="EMBL" id="RAK52619.1"/>
    </source>
</evidence>
<evidence type="ECO:0000259" key="2">
    <source>
        <dbReference type="Pfam" id="PF13362"/>
    </source>
</evidence>
<keyword evidence="5" id="KW-1185">Reference proteome</keyword>
<reference evidence="5" key="1">
    <citation type="submission" date="2018-05" db="EMBL/GenBank/DDBJ databases">
        <authorList>
            <person name="Li X."/>
        </authorList>
    </citation>
    <scope>NUCLEOTIDE SEQUENCE [LARGE SCALE GENOMIC DNA]</scope>
    <source>
        <strain evidence="5">YIM 73061</strain>
    </source>
</reference>
<dbReference type="InterPro" id="IPR006171">
    <property type="entry name" value="TOPRIM_dom"/>
</dbReference>
<evidence type="ECO:0000256" key="1">
    <source>
        <dbReference type="SAM" id="MobiDB-lite"/>
    </source>
</evidence>
<organism evidence="4 5">
    <name type="scientific">Phenylobacterium deserti</name>
    <dbReference type="NCBI Taxonomy" id="1914756"/>
    <lineage>
        <taxon>Bacteria</taxon>
        <taxon>Pseudomonadati</taxon>
        <taxon>Pseudomonadota</taxon>
        <taxon>Alphaproteobacteria</taxon>
        <taxon>Caulobacterales</taxon>
        <taxon>Caulobacteraceae</taxon>
        <taxon>Phenylobacterium</taxon>
    </lineage>
</organism>
<dbReference type="Pfam" id="PF13362">
    <property type="entry name" value="Toprim_3"/>
    <property type="match status" value="1"/>
</dbReference>
<dbReference type="OrthoDB" id="7465087at2"/>
<evidence type="ECO:0000259" key="3">
    <source>
        <dbReference type="Pfam" id="PF23639"/>
    </source>
</evidence>
<dbReference type="EMBL" id="QFYR01000002">
    <property type="protein sequence ID" value="RAK52619.1"/>
    <property type="molecule type" value="Genomic_DNA"/>
</dbReference>
<dbReference type="RefSeq" id="WP_111514904.1">
    <property type="nucleotide sequence ID" value="NZ_QFYR01000002.1"/>
</dbReference>